<dbReference type="InterPro" id="IPR038577">
    <property type="entry name" value="GT10-like_C_sf"/>
</dbReference>
<dbReference type="GO" id="GO:0008417">
    <property type="term" value="F:fucosyltransferase activity"/>
    <property type="evidence" value="ECO:0007669"/>
    <property type="project" value="InterPro"/>
</dbReference>
<dbReference type="Pfam" id="PF00852">
    <property type="entry name" value="Glyco_transf_10"/>
    <property type="match status" value="1"/>
</dbReference>
<dbReference type="KEGG" id="hbs:IPV69_08660"/>
<evidence type="ECO:0000313" key="5">
    <source>
        <dbReference type="EMBL" id="QOV91409.1"/>
    </source>
</evidence>
<evidence type="ECO:0000259" key="4">
    <source>
        <dbReference type="Pfam" id="PF00852"/>
    </source>
</evidence>
<accession>A0A7M2X1C0</accession>
<sequence length="332" mass="37925">MSTQVFLSVNSNHPVARQTPASAGRWGDTYFRSDLQDASCDYWVVFESAGKHRKTLECRSGHAVFVTGEPMALRSYPPGYLRQFSTVVTCRTDIRHPHVIRCQPMIPWWVGISGGHGQQNVSLDYDALRAADPVKSRKLSVVCSNKVLLAGHRRRLEFVKALKAQLKEDIDVFGSGFEPIPDKWDALAQYRYHIAIENSSEPDYWTEKLADPLLAKTFPLYWGCTNLASYFSPMSFRLLDLDDFSKSIRLVAEVMESDLHVSARDALQQSKDLVLNKYNLYPEVCRLISNLPAKRPREFTIRPEAEFVSGKVARVISRIRRSVRRVVRPKEY</sequence>
<dbReference type="AlphaFoldDB" id="A0A7M2X1C0"/>
<keyword evidence="2" id="KW-0328">Glycosyltransferase</keyword>
<keyword evidence="3" id="KW-0808">Transferase</keyword>
<dbReference type="Proteomes" id="UP000593765">
    <property type="component" value="Chromosome"/>
</dbReference>
<keyword evidence="6" id="KW-1185">Reference proteome</keyword>
<evidence type="ECO:0000256" key="2">
    <source>
        <dbReference type="ARBA" id="ARBA00022676"/>
    </source>
</evidence>
<dbReference type="InterPro" id="IPR001503">
    <property type="entry name" value="Glyco_trans_10"/>
</dbReference>
<dbReference type="RefSeq" id="WP_206294680.1">
    <property type="nucleotide sequence ID" value="NZ_CP063458.1"/>
</dbReference>
<evidence type="ECO:0000313" key="6">
    <source>
        <dbReference type="Proteomes" id="UP000593765"/>
    </source>
</evidence>
<evidence type="ECO:0000256" key="1">
    <source>
        <dbReference type="ARBA" id="ARBA00008919"/>
    </source>
</evidence>
<name>A0A7M2X1C0_9BACT</name>
<evidence type="ECO:0000256" key="3">
    <source>
        <dbReference type="ARBA" id="ARBA00022679"/>
    </source>
</evidence>
<dbReference type="PANTHER" id="PTHR11929:SF194">
    <property type="entry name" value="ALPHA-(1,3)-FUCOSYLTRANSFERASE 10"/>
    <property type="match status" value="1"/>
</dbReference>
<dbReference type="Gene3D" id="3.40.50.11660">
    <property type="entry name" value="Glycosyl transferase family 10, C-terminal domain"/>
    <property type="match status" value="1"/>
</dbReference>
<gene>
    <name evidence="5" type="ORF">IPV69_08660</name>
</gene>
<dbReference type="PANTHER" id="PTHR11929">
    <property type="entry name" value="ALPHA- 1,3 -FUCOSYLTRANSFERASE"/>
    <property type="match status" value="1"/>
</dbReference>
<dbReference type="EMBL" id="CP063458">
    <property type="protein sequence ID" value="QOV91409.1"/>
    <property type="molecule type" value="Genomic_DNA"/>
</dbReference>
<proteinExistence type="inferred from homology"/>
<dbReference type="SUPFAM" id="SSF53756">
    <property type="entry name" value="UDP-Glycosyltransferase/glycogen phosphorylase"/>
    <property type="match status" value="1"/>
</dbReference>
<feature type="domain" description="Fucosyltransferase C-terminal" evidence="4">
    <location>
        <begin position="138"/>
        <end position="253"/>
    </location>
</feature>
<dbReference type="InterPro" id="IPR055270">
    <property type="entry name" value="Glyco_tran_10_C"/>
</dbReference>
<comment type="similarity">
    <text evidence="1">Belongs to the glycosyltransferase 10 family.</text>
</comment>
<dbReference type="GO" id="GO:0016020">
    <property type="term" value="C:membrane"/>
    <property type="evidence" value="ECO:0007669"/>
    <property type="project" value="InterPro"/>
</dbReference>
<reference evidence="5 6" key="1">
    <citation type="submission" date="2020-10" db="EMBL/GenBank/DDBJ databases">
        <title>Wide distribution of Phycisphaera-like planctomycetes from WD2101 soil group in peatlands and genome analysis of the first cultivated representative.</title>
        <authorList>
            <person name="Dedysh S.N."/>
            <person name="Beletsky A.V."/>
            <person name="Ivanova A."/>
            <person name="Kulichevskaya I.S."/>
            <person name="Suzina N.E."/>
            <person name="Philippov D.A."/>
            <person name="Rakitin A.L."/>
            <person name="Mardanov A.V."/>
            <person name="Ravin N.V."/>
        </authorList>
    </citation>
    <scope>NUCLEOTIDE SEQUENCE [LARGE SCALE GENOMIC DNA]</scope>
    <source>
        <strain evidence="5 6">M1803</strain>
    </source>
</reference>
<protein>
    <recommendedName>
        <fullName evidence="4">Fucosyltransferase C-terminal domain-containing protein</fullName>
    </recommendedName>
</protein>
<organism evidence="5 6">
    <name type="scientific">Humisphaera borealis</name>
    <dbReference type="NCBI Taxonomy" id="2807512"/>
    <lineage>
        <taxon>Bacteria</taxon>
        <taxon>Pseudomonadati</taxon>
        <taxon>Planctomycetota</taxon>
        <taxon>Phycisphaerae</taxon>
        <taxon>Tepidisphaerales</taxon>
        <taxon>Tepidisphaeraceae</taxon>
        <taxon>Humisphaera</taxon>
    </lineage>
</organism>